<dbReference type="PROSITE" id="PS00455">
    <property type="entry name" value="AMP_BINDING"/>
    <property type="match status" value="1"/>
</dbReference>
<name>A0A6M0D6J4_9PSED</name>
<dbReference type="InterPro" id="IPR020845">
    <property type="entry name" value="AMP-binding_CS"/>
</dbReference>
<dbReference type="AlphaFoldDB" id="A0A6M0D6J4"/>
<dbReference type="FunFam" id="3.40.50.980:FF:000001">
    <property type="entry name" value="Non-ribosomal peptide synthetase"/>
    <property type="match status" value="1"/>
</dbReference>
<evidence type="ECO:0000313" key="2">
    <source>
        <dbReference type="EMBL" id="NER62070.1"/>
    </source>
</evidence>
<dbReference type="GO" id="GO:0047527">
    <property type="term" value="F:2,3-dihydroxybenzoate-serine ligase activity"/>
    <property type="evidence" value="ECO:0007669"/>
    <property type="project" value="TreeGrafter"/>
</dbReference>
<organism evidence="2 3">
    <name type="scientific">Pseudomonas brassicae</name>
    <dbReference type="NCBI Taxonomy" id="2708063"/>
    <lineage>
        <taxon>Bacteria</taxon>
        <taxon>Pseudomonadati</taxon>
        <taxon>Pseudomonadota</taxon>
        <taxon>Gammaproteobacteria</taxon>
        <taxon>Pseudomonadales</taxon>
        <taxon>Pseudomonadaceae</taxon>
        <taxon>Pseudomonas</taxon>
    </lineage>
</organism>
<feature type="non-terminal residue" evidence="2">
    <location>
        <position position="1"/>
    </location>
</feature>
<dbReference type="GO" id="GO:0031177">
    <property type="term" value="F:phosphopantetheine binding"/>
    <property type="evidence" value="ECO:0007669"/>
    <property type="project" value="TreeGrafter"/>
</dbReference>
<dbReference type="PRINTS" id="PR00154">
    <property type="entry name" value="AMPBINDING"/>
</dbReference>
<dbReference type="InterPro" id="IPR020459">
    <property type="entry name" value="AMP-binding"/>
</dbReference>
<dbReference type="PANTHER" id="PTHR45527:SF1">
    <property type="entry name" value="FATTY ACID SYNTHASE"/>
    <property type="match status" value="1"/>
</dbReference>
<sequence>QANALAHHLIGLGVRPDDRVAVMARRGLEALVGLLAVLKAGGAYVPVDPAHPDERVRYLLEDSAPVALLTQQALLDRVPALGLPVIALDSVSWPQLGHDPQVTGLSATHLAYVIYTSGSTGQPKGVMVEHRTLLNLVGWHCQAFGLQAGSHTASVAGFGFDAMAWEVWPALCA</sequence>
<dbReference type="GO" id="GO:0009239">
    <property type="term" value="P:enterobactin biosynthetic process"/>
    <property type="evidence" value="ECO:0007669"/>
    <property type="project" value="TreeGrafter"/>
</dbReference>
<dbReference type="Gene3D" id="3.40.50.980">
    <property type="match status" value="2"/>
</dbReference>
<dbReference type="EMBL" id="JAAHBV010000635">
    <property type="protein sequence ID" value="NER62070.1"/>
    <property type="molecule type" value="Genomic_DNA"/>
</dbReference>
<dbReference type="GO" id="GO:0043041">
    <property type="term" value="P:amino acid activation for nonribosomal peptide biosynthetic process"/>
    <property type="evidence" value="ECO:0007669"/>
    <property type="project" value="TreeGrafter"/>
</dbReference>
<evidence type="ECO:0000259" key="1">
    <source>
        <dbReference type="Pfam" id="PF00501"/>
    </source>
</evidence>
<reference evidence="2 3" key="1">
    <citation type="submission" date="2020-02" db="EMBL/GenBank/DDBJ databases">
        <title>Broccoli isolated Pseudomonas sp.</title>
        <authorList>
            <person name="Fujikawa T."/>
            <person name="Sawada H."/>
        </authorList>
    </citation>
    <scope>NUCLEOTIDE SEQUENCE [LARGE SCALE GENOMIC DNA]</scope>
    <source>
        <strain evidence="2 3">MAFF212428</strain>
    </source>
</reference>
<dbReference type="Proteomes" id="UP000480410">
    <property type="component" value="Unassembled WGS sequence"/>
</dbReference>
<feature type="domain" description="AMP-dependent synthetase/ligase" evidence="1">
    <location>
        <begin position="1"/>
        <end position="172"/>
    </location>
</feature>
<dbReference type="SUPFAM" id="SSF56801">
    <property type="entry name" value="Acetyl-CoA synthetase-like"/>
    <property type="match status" value="1"/>
</dbReference>
<dbReference type="Pfam" id="PF00501">
    <property type="entry name" value="AMP-binding"/>
    <property type="match status" value="1"/>
</dbReference>
<gene>
    <name evidence="2" type="ORF">G3435_23160</name>
</gene>
<accession>A0A6M0D6J4</accession>
<protein>
    <submittedName>
        <fullName evidence="2">AMP-binding protein</fullName>
    </submittedName>
</protein>
<comment type="caution">
    <text evidence="2">The sequence shown here is derived from an EMBL/GenBank/DDBJ whole genome shotgun (WGS) entry which is preliminary data.</text>
</comment>
<dbReference type="PANTHER" id="PTHR45527">
    <property type="entry name" value="NONRIBOSOMAL PEPTIDE SYNTHETASE"/>
    <property type="match status" value="1"/>
</dbReference>
<dbReference type="GO" id="GO:0005829">
    <property type="term" value="C:cytosol"/>
    <property type="evidence" value="ECO:0007669"/>
    <property type="project" value="TreeGrafter"/>
</dbReference>
<feature type="non-terminal residue" evidence="2">
    <location>
        <position position="173"/>
    </location>
</feature>
<evidence type="ECO:0000313" key="3">
    <source>
        <dbReference type="Proteomes" id="UP000480410"/>
    </source>
</evidence>
<dbReference type="InterPro" id="IPR000873">
    <property type="entry name" value="AMP-dep_synth/lig_dom"/>
</dbReference>
<dbReference type="GO" id="GO:0009366">
    <property type="term" value="C:enterobactin synthetase complex"/>
    <property type="evidence" value="ECO:0007669"/>
    <property type="project" value="TreeGrafter"/>
</dbReference>
<proteinExistence type="predicted"/>